<keyword evidence="1" id="KW-0812">Transmembrane</keyword>
<dbReference type="STRING" id="1236970.JCM9140_1370"/>
<gene>
    <name evidence="2" type="ORF">JCM9140_1370</name>
</gene>
<evidence type="ECO:0000313" key="2">
    <source>
        <dbReference type="EMBL" id="GAE25379.1"/>
    </source>
</evidence>
<keyword evidence="3" id="KW-1185">Reference proteome</keyword>
<reference evidence="2" key="1">
    <citation type="journal article" date="2014" name="Genome Announc.">
        <title>Draft Genome Sequences of Three Alkaliphilic Bacillus Strains, Bacillus wakoensis JCM 9140T, Bacillus akibai JCM 9157T, and Bacillus hemicellulosilyticus JCM 9152T.</title>
        <authorList>
            <person name="Yuki M."/>
            <person name="Oshima K."/>
            <person name="Suda W."/>
            <person name="Oshida Y."/>
            <person name="Kitamura K."/>
            <person name="Iida T."/>
            <person name="Hattori M."/>
            <person name="Ohkuma M."/>
        </authorList>
    </citation>
    <scope>NUCLEOTIDE SEQUENCE [LARGE SCALE GENOMIC DNA]</scope>
    <source>
        <strain evidence="2">JCM 9140</strain>
    </source>
</reference>
<organism evidence="2 3">
    <name type="scientific">Halalkalibacter wakoensis JCM 9140</name>
    <dbReference type="NCBI Taxonomy" id="1236970"/>
    <lineage>
        <taxon>Bacteria</taxon>
        <taxon>Bacillati</taxon>
        <taxon>Bacillota</taxon>
        <taxon>Bacilli</taxon>
        <taxon>Bacillales</taxon>
        <taxon>Bacillaceae</taxon>
        <taxon>Halalkalibacter</taxon>
    </lineage>
</organism>
<dbReference type="AlphaFoldDB" id="W4Q1X7"/>
<feature type="transmembrane region" description="Helical" evidence="1">
    <location>
        <begin position="51"/>
        <end position="70"/>
    </location>
</feature>
<keyword evidence="1" id="KW-1133">Transmembrane helix</keyword>
<dbReference type="OrthoDB" id="1707224at2"/>
<evidence type="ECO:0000256" key="1">
    <source>
        <dbReference type="SAM" id="Phobius"/>
    </source>
</evidence>
<dbReference type="Proteomes" id="UP000018890">
    <property type="component" value="Unassembled WGS sequence"/>
</dbReference>
<feature type="transmembrane region" description="Helical" evidence="1">
    <location>
        <begin position="90"/>
        <end position="109"/>
    </location>
</feature>
<dbReference type="RefSeq" id="WP_034743705.1">
    <property type="nucleotide sequence ID" value="NZ_BAUT01000009.1"/>
</dbReference>
<name>W4Q1X7_9BACI</name>
<protein>
    <submittedName>
        <fullName evidence="2">Uncharacterized protein</fullName>
    </submittedName>
</protein>
<evidence type="ECO:0000313" key="3">
    <source>
        <dbReference type="Proteomes" id="UP000018890"/>
    </source>
</evidence>
<keyword evidence="1" id="KW-0472">Membrane</keyword>
<comment type="caution">
    <text evidence="2">The sequence shown here is derived from an EMBL/GenBank/DDBJ whole genome shotgun (WGS) entry which is preliminary data.</text>
</comment>
<sequence>MRDLLAPEIGGLANAIKFVSLTDVFMLSHMTSVNYTANALMFEGALRTTSGLFLFLLIPGIIFFTIGFFMNRHVQSGIEARLIRNVSLSVIYAVIVGIISLFAGISLSIPDPTGIMGDITLSANYSFVESMFNAFVNGRKEVVLLLKWEGGLS</sequence>
<proteinExistence type="predicted"/>
<feature type="transmembrane region" description="Helical" evidence="1">
    <location>
        <begin position="12"/>
        <end position="31"/>
    </location>
</feature>
<dbReference type="EMBL" id="BAUT01000009">
    <property type="protein sequence ID" value="GAE25379.1"/>
    <property type="molecule type" value="Genomic_DNA"/>
</dbReference>
<accession>W4Q1X7</accession>